<organism evidence="7 8">
    <name type="scientific">Trapa natans</name>
    <name type="common">Water chestnut</name>
    <dbReference type="NCBI Taxonomy" id="22666"/>
    <lineage>
        <taxon>Eukaryota</taxon>
        <taxon>Viridiplantae</taxon>
        <taxon>Streptophyta</taxon>
        <taxon>Embryophyta</taxon>
        <taxon>Tracheophyta</taxon>
        <taxon>Spermatophyta</taxon>
        <taxon>Magnoliopsida</taxon>
        <taxon>eudicotyledons</taxon>
        <taxon>Gunneridae</taxon>
        <taxon>Pentapetalae</taxon>
        <taxon>rosids</taxon>
        <taxon>malvids</taxon>
        <taxon>Myrtales</taxon>
        <taxon>Lythraceae</taxon>
        <taxon>Trapa</taxon>
    </lineage>
</organism>
<dbReference type="GO" id="GO:1902983">
    <property type="term" value="P:DNA strand elongation involved in mitotic DNA replication"/>
    <property type="evidence" value="ECO:0007669"/>
    <property type="project" value="TreeGrafter"/>
</dbReference>
<sequence length="197" mass="22845">MYGRKACQLVKEFATSEKEQLKPFNDDLFDQVIKECDSHNLGIQSSVRKMQDEGLDTQTTRNADFNGAVIHHLSLVRNKRCLMAYIYNRAVVIRSLRWKLGRVLPEEIVKRLSNSEKEYFKAYSGALDHYMNDINLDLTVDMVPPKDPYIQVRVLDDIGEVLLTDRSANLARYSMHFLKRTDAEPYISQGLMRELLN</sequence>
<dbReference type="Proteomes" id="UP001346149">
    <property type="component" value="Unassembled WGS sequence"/>
</dbReference>
<reference evidence="7 8" key="1">
    <citation type="journal article" date="2023" name="Hortic Res">
        <title>Pangenome of water caltrop reveals structural variations and asymmetric subgenome divergence after allopolyploidization.</title>
        <authorList>
            <person name="Zhang X."/>
            <person name="Chen Y."/>
            <person name="Wang L."/>
            <person name="Yuan Y."/>
            <person name="Fang M."/>
            <person name="Shi L."/>
            <person name="Lu R."/>
            <person name="Comes H.P."/>
            <person name="Ma Y."/>
            <person name="Chen Y."/>
            <person name="Huang G."/>
            <person name="Zhou Y."/>
            <person name="Zheng Z."/>
            <person name="Qiu Y."/>
        </authorList>
    </citation>
    <scope>NUCLEOTIDE SEQUENCE [LARGE SCALE GENOMIC DNA]</scope>
    <source>
        <strain evidence="7">F231</strain>
    </source>
</reference>
<dbReference type="PANTHER" id="PTHR12914:SF2">
    <property type="entry name" value="DNA REPLICATION COMPLEX GINS PROTEIN PSF1"/>
    <property type="match status" value="1"/>
</dbReference>
<feature type="domain" description="DNA replication complex GINS protein PSF1 C-terminal" evidence="6">
    <location>
        <begin position="146"/>
        <end position="196"/>
    </location>
</feature>
<comment type="subcellular location">
    <subcellularLocation>
        <location evidence="1">Nucleus</location>
    </subcellularLocation>
</comment>
<evidence type="ECO:0000313" key="8">
    <source>
        <dbReference type="Proteomes" id="UP001346149"/>
    </source>
</evidence>
<evidence type="ECO:0000259" key="6">
    <source>
        <dbReference type="Pfam" id="PF24997"/>
    </source>
</evidence>
<dbReference type="GO" id="GO:0000811">
    <property type="term" value="C:GINS complex"/>
    <property type="evidence" value="ECO:0007669"/>
    <property type="project" value="InterPro"/>
</dbReference>
<dbReference type="InterPro" id="IPR056783">
    <property type="entry name" value="PSF1_C"/>
</dbReference>
<dbReference type="CDD" id="cd21696">
    <property type="entry name" value="GINS_B_Psf1"/>
    <property type="match status" value="1"/>
</dbReference>
<evidence type="ECO:0000256" key="1">
    <source>
        <dbReference type="ARBA" id="ARBA00004123"/>
    </source>
</evidence>
<evidence type="ECO:0008006" key="9">
    <source>
        <dbReference type="Google" id="ProtNLM"/>
    </source>
</evidence>
<evidence type="ECO:0000256" key="3">
    <source>
        <dbReference type="ARBA" id="ARBA00022705"/>
    </source>
</evidence>
<dbReference type="SUPFAM" id="SSF158573">
    <property type="entry name" value="GINS helical bundle-like"/>
    <property type="match status" value="1"/>
</dbReference>
<dbReference type="InterPro" id="IPR021151">
    <property type="entry name" value="GINS_A"/>
</dbReference>
<dbReference type="EMBL" id="JAXQNO010000008">
    <property type="protein sequence ID" value="KAK4792412.1"/>
    <property type="molecule type" value="Genomic_DNA"/>
</dbReference>
<evidence type="ECO:0000313" key="7">
    <source>
        <dbReference type="EMBL" id="KAK4792412.1"/>
    </source>
</evidence>
<dbReference type="AlphaFoldDB" id="A0AAN7M601"/>
<dbReference type="Pfam" id="PF24997">
    <property type="entry name" value="PSF1_C"/>
    <property type="match status" value="1"/>
</dbReference>
<keyword evidence="3" id="KW-0235">DNA replication</keyword>
<evidence type="ECO:0000256" key="4">
    <source>
        <dbReference type="ARBA" id="ARBA00023242"/>
    </source>
</evidence>
<feature type="domain" description="GINS subunit" evidence="5">
    <location>
        <begin position="67"/>
        <end position="134"/>
    </location>
</feature>
<dbReference type="PANTHER" id="PTHR12914">
    <property type="entry name" value="PARTNER OF SLD5"/>
    <property type="match status" value="1"/>
</dbReference>
<dbReference type="InterPro" id="IPR036224">
    <property type="entry name" value="GINS_bundle-like_dom_sf"/>
</dbReference>
<protein>
    <recommendedName>
        <fullName evidence="9">GINS subunit domain-containing protein</fullName>
    </recommendedName>
</protein>
<dbReference type="Gene3D" id="1.20.58.1030">
    <property type="match status" value="1"/>
</dbReference>
<dbReference type="InterPro" id="IPR005339">
    <property type="entry name" value="GINS_Psf1"/>
</dbReference>
<accession>A0AAN7M601</accession>
<evidence type="ECO:0000259" key="5">
    <source>
        <dbReference type="Pfam" id="PF05916"/>
    </source>
</evidence>
<keyword evidence="8" id="KW-1185">Reference proteome</keyword>
<comment type="caution">
    <text evidence="7">The sequence shown here is derived from an EMBL/GenBank/DDBJ whole genome shotgun (WGS) entry which is preliminary data.</text>
</comment>
<keyword evidence="4" id="KW-0539">Nucleus</keyword>
<dbReference type="Pfam" id="PF05916">
    <property type="entry name" value="Sld5"/>
    <property type="match status" value="1"/>
</dbReference>
<comment type="similarity">
    <text evidence="2">Belongs to the GINS1/PSF1 family.</text>
</comment>
<name>A0AAN7M601_TRANT</name>
<evidence type="ECO:0000256" key="2">
    <source>
        <dbReference type="ARBA" id="ARBA00006677"/>
    </source>
</evidence>
<dbReference type="CDD" id="cd11710">
    <property type="entry name" value="GINS_A_psf1"/>
    <property type="match status" value="1"/>
</dbReference>
<gene>
    <name evidence="7" type="ORF">SAY86_022847</name>
</gene>
<proteinExistence type="inferred from homology"/>